<keyword evidence="5" id="KW-0472">Membrane</keyword>
<feature type="region of interest" description="Disordered" evidence="7">
    <location>
        <begin position="1"/>
        <end position="37"/>
    </location>
</feature>
<evidence type="ECO:0000313" key="9">
    <source>
        <dbReference type="Proteomes" id="UP001283361"/>
    </source>
</evidence>
<reference evidence="8" key="1">
    <citation type="journal article" date="2023" name="G3 (Bethesda)">
        <title>A reference genome for the long-term kleptoplast-retaining sea slug Elysia crispata morphotype clarki.</title>
        <authorList>
            <person name="Eastman K.E."/>
            <person name="Pendleton A.L."/>
            <person name="Shaikh M.A."/>
            <person name="Suttiyut T."/>
            <person name="Ogas R."/>
            <person name="Tomko P."/>
            <person name="Gavelis G."/>
            <person name="Widhalm J.R."/>
            <person name="Wisecaver J.H."/>
        </authorList>
    </citation>
    <scope>NUCLEOTIDE SEQUENCE</scope>
    <source>
        <strain evidence="8">ECLA1</strain>
    </source>
</reference>
<evidence type="ECO:0000313" key="8">
    <source>
        <dbReference type="EMBL" id="KAK3783203.1"/>
    </source>
</evidence>
<comment type="subcellular location">
    <subcellularLocation>
        <location evidence="1">Membrane</location>
        <topology evidence="1">Multi-pass membrane protein</topology>
    </subcellularLocation>
</comment>
<evidence type="ECO:0000256" key="2">
    <source>
        <dbReference type="ARBA" id="ARBA00005585"/>
    </source>
</evidence>
<organism evidence="8 9">
    <name type="scientific">Elysia crispata</name>
    <name type="common">lettuce slug</name>
    <dbReference type="NCBI Taxonomy" id="231223"/>
    <lineage>
        <taxon>Eukaryota</taxon>
        <taxon>Metazoa</taxon>
        <taxon>Spiralia</taxon>
        <taxon>Lophotrochozoa</taxon>
        <taxon>Mollusca</taxon>
        <taxon>Gastropoda</taxon>
        <taxon>Heterobranchia</taxon>
        <taxon>Euthyneura</taxon>
        <taxon>Panpulmonata</taxon>
        <taxon>Sacoglossa</taxon>
        <taxon>Placobranchoidea</taxon>
        <taxon>Plakobranchidae</taxon>
        <taxon>Elysia</taxon>
    </lineage>
</organism>
<dbReference type="GO" id="GO:0005119">
    <property type="term" value="F:smoothened binding"/>
    <property type="evidence" value="ECO:0007669"/>
    <property type="project" value="TreeGrafter"/>
</dbReference>
<proteinExistence type="inferred from homology"/>
<name>A0AAE1A8D6_9GAST</name>
<dbReference type="GO" id="GO:0008158">
    <property type="term" value="F:hedgehog receptor activity"/>
    <property type="evidence" value="ECO:0007669"/>
    <property type="project" value="TreeGrafter"/>
</dbReference>
<keyword evidence="4" id="KW-1133">Transmembrane helix</keyword>
<comment type="caution">
    <text evidence="8">The sequence shown here is derived from an EMBL/GenBank/DDBJ whole genome shotgun (WGS) entry which is preliminary data.</text>
</comment>
<dbReference type="GO" id="GO:0045879">
    <property type="term" value="P:negative regulation of smoothened signaling pathway"/>
    <property type="evidence" value="ECO:0007669"/>
    <property type="project" value="TreeGrafter"/>
</dbReference>
<accession>A0AAE1A8D6</accession>
<evidence type="ECO:0000256" key="3">
    <source>
        <dbReference type="ARBA" id="ARBA00022692"/>
    </source>
</evidence>
<evidence type="ECO:0000256" key="4">
    <source>
        <dbReference type="ARBA" id="ARBA00022989"/>
    </source>
</evidence>
<dbReference type="GO" id="GO:0097108">
    <property type="term" value="F:hedgehog family protein binding"/>
    <property type="evidence" value="ECO:0007669"/>
    <property type="project" value="TreeGrafter"/>
</dbReference>
<keyword evidence="6" id="KW-0325">Glycoprotein</keyword>
<evidence type="ECO:0000256" key="6">
    <source>
        <dbReference type="ARBA" id="ARBA00023180"/>
    </source>
</evidence>
<evidence type="ECO:0000256" key="7">
    <source>
        <dbReference type="SAM" id="MobiDB-lite"/>
    </source>
</evidence>
<dbReference type="Proteomes" id="UP001283361">
    <property type="component" value="Unassembled WGS sequence"/>
</dbReference>
<gene>
    <name evidence="8" type="ORF">RRG08_046995</name>
</gene>
<keyword evidence="9" id="KW-1185">Reference proteome</keyword>
<comment type="similarity">
    <text evidence="2">Belongs to the patched family.</text>
</comment>
<dbReference type="PANTHER" id="PTHR46022">
    <property type="entry name" value="PROTEIN PATCHED"/>
    <property type="match status" value="1"/>
</dbReference>
<protein>
    <submittedName>
        <fullName evidence="8">Uncharacterized protein</fullName>
    </submittedName>
</protein>
<evidence type="ECO:0000256" key="1">
    <source>
        <dbReference type="ARBA" id="ARBA00004141"/>
    </source>
</evidence>
<sequence length="287" mass="31831">MSLLGSQVKEGRPSQYDSARGLDAVKPSNKRPVKSEKKKFAANLKRVTAIANYNIEYKKRINLGLNGEGGRLERELDYVHQTIGEGSGTTYELVIQTQREGGPSLLSVDSVLLHYRSLLAATKIEIHVGGISWSFRDLCYAVDFPITETYIVDLILEKILPCVIITPIDCFWEGSRLLGPDLPVATGASGYLRCMPTSPTFRAVVGKPFTASFSCFCPELCLSLTYALEISMRSRQRQQSHWGSGLGDISQAAFKKEFLLRTGVIQLAECLKRLVGYGDMEPRWLSA</sequence>
<dbReference type="GO" id="GO:0005886">
    <property type="term" value="C:plasma membrane"/>
    <property type="evidence" value="ECO:0007669"/>
    <property type="project" value="TreeGrafter"/>
</dbReference>
<dbReference type="PANTHER" id="PTHR46022:SF1">
    <property type="entry name" value="PROTEIN PATCHED"/>
    <property type="match status" value="1"/>
</dbReference>
<dbReference type="EMBL" id="JAWDGP010002436">
    <property type="protein sequence ID" value="KAK3783203.1"/>
    <property type="molecule type" value="Genomic_DNA"/>
</dbReference>
<dbReference type="AlphaFoldDB" id="A0AAE1A8D6"/>
<evidence type="ECO:0000256" key="5">
    <source>
        <dbReference type="ARBA" id="ARBA00023136"/>
    </source>
</evidence>
<keyword evidence="3" id="KW-0812">Transmembrane</keyword>